<protein>
    <recommendedName>
        <fullName evidence="1">Integrase catalytic domain-containing protein</fullName>
    </recommendedName>
</protein>
<dbReference type="InterPro" id="IPR001584">
    <property type="entry name" value="Integrase_cat-core"/>
</dbReference>
<feature type="domain" description="Integrase catalytic" evidence="1">
    <location>
        <begin position="209"/>
        <end position="390"/>
    </location>
</feature>
<proteinExistence type="predicted"/>
<comment type="caution">
    <text evidence="2">The sequence shown here is derived from an EMBL/GenBank/DDBJ whole genome shotgun (WGS) entry which is preliminary data.</text>
</comment>
<dbReference type="Proteomes" id="UP001059041">
    <property type="component" value="Unassembled WGS sequence"/>
</dbReference>
<dbReference type="SUPFAM" id="SSF53098">
    <property type="entry name" value="Ribonuclease H-like"/>
    <property type="match status" value="1"/>
</dbReference>
<keyword evidence="3" id="KW-1185">Reference proteome</keyword>
<evidence type="ECO:0000313" key="3">
    <source>
        <dbReference type="Proteomes" id="UP001059041"/>
    </source>
</evidence>
<dbReference type="PANTHER" id="PTHR46791">
    <property type="entry name" value="EXPRESSED PROTEIN"/>
    <property type="match status" value="1"/>
</dbReference>
<sequence length="472" mass="53901">QRLLLDFIFERLHSRLEHAVGRVPLDMDYLEFICSQEFVFLSAVSNVVTVPRDVLEAVTELLRVIQQNLSDRETHTVTVLQEEPGSMGRPRFIISPNYISHLIDMNCSIPTIARLLGVSTRTIFRRMAEYNLSIQARYSRLTDAELDACVTDVKLHMPHCGYRMMRAALKSRGHQVQFERVRAAMHRIDTMGVMSRMTQLGCVVRRTYSVSSPRSIMHIDTNHKLIRYNIVVFGGVDGFSRKIMYLGAAPNNLAATALDFFQEAVETFGFPLRVRSDQGIENVDIARLMFMIRGTDRGSFISGKSVHNQRIERLWRDVWASVTNVYYDVLHALEEAGHLDVSDPTHLFCSHYVFLPRLQDDLNLFRTTWDNHPIRTEGSMTPNQLWVLGSIQHPVPEPDIEGLSIPHIDWEDSGLSVDAHSSIVVPTTECPLTNEQMQALREIVDPKGHSETFGWDKYLAALEFCQAVLEQF</sequence>
<dbReference type="EMBL" id="JAFHDT010000253">
    <property type="protein sequence ID" value="KAI7790061.1"/>
    <property type="molecule type" value="Genomic_DNA"/>
</dbReference>
<dbReference type="InterPro" id="IPR036397">
    <property type="entry name" value="RNaseH_sf"/>
</dbReference>
<dbReference type="PROSITE" id="PS50994">
    <property type="entry name" value="INTEGRASE"/>
    <property type="match status" value="1"/>
</dbReference>
<dbReference type="AlphaFoldDB" id="A0A9W7T4A5"/>
<evidence type="ECO:0000259" key="1">
    <source>
        <dbReference type="PROSITE" id="PS50994"/>
    </source>
</evidence>
<dbReference type="GO" id="GO:0015074">
    <property type="term" value="P:DNA integration"/>
    <property type="evidence" value="ECO:0007669"/>
    <property type="project" value="InterPro"/>
</dbReference>
<dbReference type="Gene3D" id="3.30.420.10">
    <property type="entry name" value="Ribonuclease H-like superfamily/Ribonuclease H"/>
    <property type="match status" value="1"/>
</dbReference>
<dbReference type="InterPro" id="IPR012337">
    <property type="entry name" value="RNaseH-like_sf"/>
</dbReference>
<reference evidence="2" key="1">
    <citation type="submission" date="2021-02" db="EMBL/GenBank/DDBJ databases">
        <title>Comparative genomics reveals that relaxation of natural selection precedes convergent phenotypic evolution of cavefish.</title>
        <authorList>
            <person name="Peng Z."/>
        </authorList>
    </citation>
    <scope>NUCLEOTIDE SEQUENCE</scope>
    <source>
        <tissue evidence="2">Muscle</tissue>
    </source>
</reference>
<name>A0A9W7T4A5_TRIRA</name>
<organism evidence="2 3">
    <name type="scientific">Triplophysa rosa</name>
    <name type="common">Cave loach</name>
    <dbReference type="NCBI Taxonomy" id="992332"/>
    <lineage>
        <taxon>Eukaryota</taxon>
        <taxon>Metazoa</taxon>
        <taxon>Chordata</taxon>
        <taxon>Craniata</taxon>
        <taxon>Vertebrata</taxon>
        <taxon>Euteleostomi</taxon>
        <taxon>Actinopterygii</taxon>
        <taxon>Neopterygii</taxon>
        <taxon>Teleostei</taxon>
        <taxon>Ostariophysi</taxon>
        <taxon>Cypriniformes</taxon>
        <taxon>Nemacheilidae</taxon>
        <taxon>Triplophysa</taxon>
    </lineage>
</organism>
<dbReference type="InterPro" id="IPR058913">
    <property type="entry name" value="Integrase_dom_put"/>
</dbReference>
<dbReference type="Pfam" id="PF24764">
    <property type="entry name" value="rva_4"/>
    <property type="match status" value="1"/>
</dbReference>
<accession>A0A9W7T4A5</accession>
<feature type="non-terminal residue" evidence="2">
    <location>
        <position position="472"/>
    </location>
</feature>
<dbReference type="PANTHER" id="PTHR46791:SF11">
    <property type="entry name" value="INTEGRASE CATALYTIC DOMAIN-CONTAINING PROTEIN"/>
    <property type="match status" value="1"/>
</dbReference>
<evidence type="ECO:0000313" key="2">
    <source>
        <dbReference type="EMBL" id="KAI7790061.1"/>
    </source>
</evidence>
<dbReference type="GO" id="GO:0003676">
    <property type="term" value="F:nucleic acid binding"/>
    <property type="evidence" value="ECO:0007669"/>
    <property type="project" value="InterPro"/>
</dbReference>
<gene>
    <name evidence="2" type="ORF">IRJ41_015361</name>
</gene>